<feature type="domain" description="ABC transmembrane type-1" evidence="8">
    <location>
        <begin position="74"/>
        <end position="289"/>
    </location>
</feature>
<keyword evidence="5 7" id="KW-1133">Transmembrane helix</keyword>
<proteinExistence type="inferred from homology"/>
<dbReference type="InterPro" id="IPR000515">
    <property type="entry name" value="MetI-like"/>
</dbReference>
<evidence type="ECO:0000256" key="6">
    <source>
        <dbReference type="ARBA" id="ARBA00023136"/>
    </source>
</evidence>
<evidence type="ECO:0000256" key="5">
    <source>
        <dbReference type="ARBA" id="ARBA00022989"/>
    </source>
</evidence>
<gene>
    <name evidence="9" type="ORF">MUG09_02990</name>
</gene>
<dbReference type="SUPFAM" id="SSF161098">
    <property type="entry name" value="MetI-like"/>
    <property type="match status" value="1"/>
</dbReference>
<evidence type="ECO:0000313" key="9">
    <source>
        <dbReference type="EMBL" id="UOM51743.1"/>
    </source>
</evidence>
<dbReference type="Gene3D" id="1.10.3720.10">
    <property type="entry name" value="MetI-like"/>
    <property type="match status" value="1"/>
</dbReference>
<keyword evidence="6 7" id="KW-0472">Membrane</keyword>
<accession>A0ABY4DBU9</accession>
<protein>
    <submittedName>
        <fullName evidence="9">Sugar ABC transporter permease</fullName>
    </submittedName>
</protein>
<keyword evidence="4 7" id="KW-0812">Transmembrane</keyword>
<comment type="similarity">
    <text evidence="7">Belongs to the binding-protein-dependent transport system permease family.</text>
</comment>
<reference evidence="10" key="1">
    <citation type="journal article" date="2024" name="J Bioinform Genom">
        <title>Complete genome sequence of the type strain bacterium Sphaerochaeta associata GLS2t (VKM B-2742)t.</title>
        <authorList>
            <person name="Troshina O.Y."/>
            <person name="Tepeeva A.N."/>
            <person name="Arzamasceva V.O."/>
            <person name="Whitman W.B."/>
            <person name="Varghese N."/>
            <person name="Shapiro N."/>
            <person name="Woyke T."/>
            <person name="Kripides N.C."/>
            <person name="Vasilenko O.V."/>
        </authorList>
    </citation>
    <scope>NUCLEOTIDE SEQUENCE [LARGE SCALE GENOMIC DNA]</scope>
    <source>
        <strain evidence="10">GLS2T</strain>
    </source>
</reference>
<feature type="transmembrane region" description="Helical" evidence="7">
    <location>
        <begin position="18"/>
        <end position="37"/>
    </location>
</feature>
<keyword evidence="2 7" id="KW-0813">Transport</keyword>
<dbReference type="EMBL" id="CP094929">
    <property type="protein sequence ID" value="UOM51743.1"/>
    <property type="molecule type" value="Genomic_DNA"/>
</dbReference>
<dbReference type="CDD" id="cd06261">
    <property type="entry name" value="TM_PBP2"/>
    <property type="match status" value="1"/>
</dbReference>
<dbReference type="PANTHER" id="PTHR30193">
    <property type="entry name" value="ABC TRANSPORTER PERMEASE PROTEIN"/>
    <property type="match status" value="1"/>
</dbReference>
<dbReference type="Pfam" id="PF00528">
    <property type="entry name" value="BPD_transp_1"/>
    <property type="match status" value="1"/>
</dbReference>
<feature type="transmembrane region" description="Helical" evidence="7">
    <location>
        <begin position="78"/>
        <end position="101"/>
    </location>
</feature>
<sequence length="300" mass="33075">MASQPGNALKRSYMIKGFLFLLPATLVYLFFAVIPFFDNLVLSFQDWNGFSARVFAGFDNYLESFRDANFLLAIKNSVYLGVVSSIISVVIGVLLAWLLLFVGKRSGGFFRTILFSPSMIPAVITALIFSFVYEPEIGVLNQLLKVLNLGSLQTAWLTNRTTVLNSILFVSAWKQVGLTMVLCFAGMQAISPSLLESARLEGAGDWAILRKIILPLIMSFVQLSAIFALMSGLKIYDTVLALTNGGPGKFSVVMPMWIMQNAFSFNQYGYGAAMSVIFVLIVLAGMLLTKRLIKGDSYEL</sequence>
<dbReference type="PANTHER" id="PTHR30193:SF37">
    <property type="entry name" value="INNER MEMBRANE ABC TRANSPORTER PERMEASE PROTEIN YCJO"/>
    <property type="match status" value="1"/>
</dbReference>
<keyword evidence="3" id="KW-1003">Cell membrane</keyword>
<dbReference type="PROSITE" id="PS50928">
    <property type="entry name" value="ABC_TM1"/>
    <property type="match status" value="1"/>
</dbReference>
<dbReference type="InterPro" id="IPR051393">
    <property type="entry name" value="ABC_transporter_permease"/>
</dbReference>
<evidence type="ECO:0000256" key="1">
    <source>
        <dbReference type="ARBA" id="ARBA00004651"/>
    </source>
</evidence>
<comment type="subcellular location">
    <subcellularLocation>
        <location evidence="1 7">Cell membrane</location>
        <topology evidence="1 7">Multi-pass membrane protein</topology>
    </subcellularLocation>
</comment>
<feature type="transmembrane region" description="Helical" evidence="7">
    <location>
        <begin position="172"/>
        <end position="191"/>
    </location>
</feature>
<feature type="transmembrane region" description="Helical" evidence="7">
    <location>
        <begin position="212"/>
        <end position="233"/>
    </location>
</feature>
<feature type="transmembrane region" description="Helical" evidence="7">
    <location>
        <begin position="268"/>
        <end position="288"/>
    </location>
</feature>
<evidence type="ECO:0000256" key="4">
    <source>
        <dbReference type="ARBA" id="ARBA00022692"/>
    </source>
</evidence>
<dbReference type="Proteomes" id="UP000829708">
    <property type="component" value="Chromosome"/>
</dbReference>
<feature type="transmembrane region" description="Helical" evidence="7">
    <location>
        <begin position="113"/>
        <end position="133"/>
    </location>
</feature>
<evidence type="ECO:0000256" key="2">
    <source>
        <dbReference type="ARBA" id="ARBA00022448"/>
    </source>
</evidence>
<evidence type="ECO:0000313" key="10">
    <source>
        <dbReference type="Proteomes" id="UP000829708"/>
    </source>
</evidence>
<dbReference type="RefSeq" id="WP_244773417.1">
    <property type="nucleotide sequence ID" value="NZ_CP094929.1"/>
</dbReference>
<organism evidence="9 10">
    <name type="scientific">Sphaerochaeta associata</name>
    <dbReference type="NCBI Taxonomy" id="1129264"/>
    <lineage>
        <taxon>Bacteria</taxon>
        <taxon>Pseudomonadati</taxon>
        <taxon>Spirochaetota</taxon>
        <taxon>Spirochaetia</taxon>
        <taxon>Spirochaetales</taxon>
        <taxon>Sphaerochaetaceae</taxon>
        <taxon>Sphaerochaeta</taxon>
    </lineage>
</organism>
<evidence type="ECO:0000256" key="7">
    <source>
        <dbReference type="RuleBase" id="RU363032"/>
    </source>
</evidence>
<name>A0ABY4DBU9_9SPIR</name>
<dbReference type="InterPro" id="IPR035906">
    <property type="entry name" value="MetI-like_sf"/>
</dbReference>
<keyword evidence="10" id="KW-1185">Reference proteome</keyword>
<evidence type="ECO:0000256" key="3">
    <source>
        <dbReference type="ARBA" id="ARBA00022475"/>
    </source>
</evidence>
<evidence type="ECO:0000259" key="8">
    <source>
        <dbReference type="PROSITE" id="PS50928"/>
    </source>
</evidence>